<dbReference type="InterPro" id="IPR050170">
    <property type="entry name" value="TruD_pseudoU_synthase"/>
</dbReference>
<dbReference type="PANTHER" id="PTHR47811:SF1">
    <property type="entry name" value="TRNA PSEUDOURIDINE SYNTHASE D"/>
    <property type="match status" value="1"/>
</dbReference>
<dbReference type="Gene3D" id="3.30.2350.20">
    <property type="entry name" value="TruD, catalytic domain"/>
    <property type="match status" value="1"/>
</dbReference>
<evidence type="ECO:0000313" key="6">
    <source>
        <dbReference type="EMBL" id="MDV5171515.1"/>
    </source>
</evidence>
<dbReference type="InterPro" id="IPR042214">
    <property type="entry name" value="TruD_catalytic"/>
</dbReference>
<dbReference type="EC" id="5.4.99.27" evidence="4"/>
<organism evidence="6 7">
    <name type="scientific">Photobacterium rosenbergii</name>
    <dbReference type="NCBI Taxonomy" id="294936"/>
    <lineage>
        <taxon>Bacteria</taxon>
        <taxon>Pseudomonadati</taxon>
        <taxon>Pseudomonadota</taxon>
        <taxon>Gammaproteobacteria</taxon>
        <taxon>Vibrionales</taxon>
        <taxon>Vibrionaceae</taxon>
        <taxon>Photobacterium</taxon>
    </lineage>
</organism>
<evidence type="ECO:0000313" key="7">
    <source>
        <dbReference type="Proteomes" id="UP001186452"/>
    </source>
</evidence>
<dbReference type="GO" id="GO:0160150">
    <property type="term" value="F:tRNA pseudouridine(13) synthase activity"/>
    <property type="evidence" value="ECO:0007669"/>
    <property type="project" value="UniProtKB-EC"/>
</dbReference>
<dbReference type="NCBIfam" id="NF002155">
    <property type="entry name" value="PRK00984.1-4"/>
    <property type="match status" value="1"/>
</dbReference>
<feature type="active site" description="Nucleophile" evidence="4">
    <location>
        <position position="81"/>
    </location>
</feature>
<dbReference type="Pfam" id="PF01142">
    <property type="entry name" value="TruD"/>
    <property type="match status" value="2"/>
</dbReference>
<evidence type="ECO:0000256" key="3">
    <source>
        <dbReference type="ARBA" id="ARBA00023235"/>
    </source>
</evidence>
<name>A0ABU3ZN30_9GAMM</name>
<dbReference type="SUPFAM" id="SSF55120">
    <property type="entry name" value="Pseudouridine synthase"/>
    <property type="match status" value="1"/>
</dbReference>
<keyword evidence="2 4" id="KW-0819">tRNA processing</keyword>
<evidence type="ECO:0000256" key="1">
    <source>
        <dbReference type="ARBA" id="ARBA00007953"/>
    </source>
</evidence>
<protein>
    <recommendedName>
        <fullName evidence="4">tRNA pseudouridine synthase D</fullName>
        <ecNumber evidence="4">5.4.99.27</ecNumber>
    </recommendedName>
    <alternativeName>
        <fullName evidence="4">tRNA pseudouridine(13) synthase</fullName>
    </alternativeName>
    <alternativeName>
        <fullName evidence="4">tRNA pseudouridylate synthase D</fullName>
    </alternativeName>
    <alternativeName>
        <fullName evidence="4">tRNA-uridine isomerase D</fullName>
    </alternativeName>
</protein>
<dbReference type="InterPro" id="IPR011760">
    <property type="entry name" value="PsdUridine_synth_TruD_insert"/>
</dbReference>
<dbReference type="InterPro" id="IPR020119">
    <property type="entry name" value="PsdUridine_synth_TruD_CS"/>
</dbReference>
<dbReference type="CDD" id="cd02575">
    <property type="entry name" value="PseudoU_synth_EcTruD"/>
    <property type="match status" value="1"/>
</dbReference>
<comment type="catalytic activity">
    <reaction evidence="4">
        <text>uridine(13) in tRNA = pseudouridine(13) in tRNA</text>
        <dbReference type="Rhea" id="RHEA:42540"/>
        <dbReference type="Rhea" id="RHEA-COMP:10105"/>
        <dbReference type="Rhea" id="RHEA-COMP:10106"/>
        <dbReference type="ChEBI" id="CHEBI:65314"/>
        <dbReference type="ChEBI" id="CHEBI:65315"/>
        <dbReference type="EC" id="5.4.99.27"/>
    </reaction>
</comment>
<dbReference type="InterPro" id="IPR043165">
    <property type="entry name" value="TruD_insert_sf"/>
</dbReference>
<accession>A0ABU3ZN30</accession>
<dbReference type="PROSITE" id="PS50984">
    <property type="entry name" value="TRUD"/>
    <property type="match status" value="1"/>
</dbReference>
<evidence type="ECO:0000256" key="2">
    <source>
        <dbReference type="ARBA" id="ARBA00022694"/>
    </source>
</evidence>
<dbReference type="InterPro" id="IPR020103">
    <property type="entry name" value="PsdUridine_synth_cat_dom_sf"/>
</dbReference>
<dbReference type="InterPro" id="IPR001656">
    <property type="entry name" value="PsdUridine_synth_TruD"/>
</dbReference>
<keyword evidence="3 4" id="KW-0413">Isomerase</keyword>
<comment type="caution">
    <text evidence="6">The sequence shown here is derived from an EMBL/GenBank/DDBJ whole genome shotgun (WGS) entry which is preliminary data.</text>
</comment>
<gene>
    <name evidence="4 6" type="primary">truD</name>
    <name evidence="6" type="ORF">R2X38_21160</name>
</gene>
<dbReference type="PROSITE" id="PS01268">
    <property type="entry name" value="UPF0024"/>
    <property type="match status" value="1"/>
</dbReference>
<dbReference type="HAMAP" id="MF_01082">
    <property type="entry name" value="TruD"/>
    <property type="match status" value="1"/>
</dbReference>
<evidence type="ECO:0000259" key="5">
    <source>
        <dbReference type="PROSITE" id="PS50984"/>
    </source>
</evidence>
<dbReference type="EMBL" id="JAWJZI010000013">
    <property type="protein sequence ID" value="MDV5171515.1"/>
    <property type="molecule type" value="Genomic_DNA"/>
</dbReference>
<proteinExistence type="inferred from homology"/>
<comment type="similarity">
    <text evidence="1 4">Belongs to the pseudouridine synthase TruD family.</text>
</comment>
<comment type="function">
    <text evidence="4">Responsible for synthesis of pseudouridine from uracil-13 in transfer RNAs.</text>
</comment>
<evidence type="ECO:0000256" key="4">
    <source>
        <dbReference type="HAMAP-Rule" id="MF_01082"/>
    </source>
</evidence>
<dbReference type="PANTHER" id="PTHR47811">
    <property type="entry name" value="TRNA PSEUDOURIDINE SYNTHASE D"/>
    <property type="match status" value="1"/>
</dbReference>
<feature type="domain" description="TRUD" evidence="5">
    <location>
        <begin position="158"/>
        <end position="305"/>
    </location>
</feature>
<reference evidence="6 7" key="1">
    <citation type="submission" date="2023-10" db="EMBL/GenBank/DDBJ databases">
        <title>Marine bacteria isolated from horseshoe crab.</title>
        <authorList>
            <person name="Cheng T.H."/>
        </authorList>
    </citation>
    <scope>NUCLEOTIDE SEQUENCE [LARGE SCALE GENOMIC DNA]</scope>
    <source>
        <strain evidence="6 7">HSC6</strain>
    </source>
</reference>
<dbReference type="RefSeq" id="WP_317524335.1">
    <property type="nucleotide sequence ID" value="NZ_JAWJZI010000013.1"/>
</dbReference>
<keyword evidence="7" id="KW-1185">Reference proteome</keyword>
<dbReference type="NCBIfam" id="TIGR00094">
    <property type="entry name" value="tRNA_TruD_broad"/>
    <property type="match status" value="1"/>
</dbReference>
<dbReference type="Gene3D" id="3.30.2340.10">
    <property type="entry name" value="TruD, insertion domain"/>
    <property type="match status" value="1"/>
</dbReference>
<dbReference type="Proteomes" id="UP001186452">
    <property type="component" value="Unassembled WGS sequence"/>
</dbReference>
<sequence>MSTVMDNFSWLYGKPSCQGRIKVEPEDFVVKENLGFEFAGVGEHFMVKIRKTGENTKYVVNELAKACDVKSRDVSWAGLKDRHAVTEQWLSVHLPGKPDPDLTQFVAEHPGVEVLETARHDKKLRPGDLTGNWFQLTLRELDQPEDVIARLEQVQQLGVPNYFGEQRFGHGGNNVTKARAWGNDEFRVRDKSKRSFYLSAARSWLFNMILSARIEQQNVHTVLDGDLLDVDGDDRDRLVEADVAQWQQAVDNGTACITAPMMGDNALPTSGQAEAFEMAIAEQEPLLLKLIRDNRMRHERRPLLLKPQDMAWQREGDTVTVSFALPAGCFATAVVRELMVELEQQEGHYANSDQ</sequence>